<feature type="domain" description="DUF4357" evidence="1">
    <location>
        <begin position="247"/>
        <end position="282"/>
    </location>
</feature>
<evidence type="ECO:0000259" key="1">
    <source>
        <dbReference type="Pfam" id="PF14267"/>
    </source>
</evidence>
<dbReference type="RefSeq" id="WP_183967436.1">
    <property type="nucleotide sequence ID" value="NZ_BAABBZ010000006.1"/>
</dbReference>
<dbReference type="CDD" id="cd10447">
    <property type="entry name" value="GIY-YIG_unchar_2"/>
    <property type="match status" value="1"/>
</dbReference>
<comment type="caution">
    <text evidence="2">The sequence shown here is derived from an EMBL/GenBank/DDBJ whole genome shotgun (WGS) entry which is preliminary data.</text>
</comment>
<gene>
    <name evidence="2" type="ORF">GGQ68_003134</name>
</gene>
<reference evidence="2 3" key="1">
    <citation type="submission" date="2020-08" db="EMBL/GenBank/DDBJ databases">
        <title>Genomic Encyclopedia of Type Strains, Phase IV (KMG-IV): sequencing the most valuable type-strain genomes for metagenomic binning, comparative biology and taxonomic classification.</title>
        <authorList>
            <person name="Goeker M."/>
        </authorList>
    </citation>
    <scope>NUCLEOTIDE SEQUENCE [LARGE SCALE GENOMIC DNA]</scope>
    <source>
        <strain evidence="2 3">DSM 102235</strain>
    </source>
</reference>
<dbReference type="InterPro" id="IPR025579">
    <property type="entry name" value="DUF4357"/>
</dbReference>
<proteinExistence type="predicted"/>
<name>A0A7W6GSU2_9RHOB</name>
<keyword evidence="3" id="KW-1185">Reference proteome</keyword>
<accession>A0A7W6GSU2</accession>
<dbReference type="Proteomes" id="UP000541426">
    <property type="component" value="Unassembled WGS sequence"/>
</dbReference>
<dbReference type="EMBL" id="JACIEJ010000007">
    <property type="protein sequence ID" value="MBB3986791.1"/>
    <property type="molecule type" value="Genomic_DNA"/>
</dbReference>
<evidence type="ECO:0000313" key="2">
    <source>
        <dbReference type="EMBL" id="MBB3986791.1"/>
    </source>
</evidence>
<protein>
    <recommendedName>
        <fullName evidence="1">DUF4357 domain-containing protein</fullName>
    </recommendedName>
</protein>
<dbReference type="Pfam" id="PF14267">
    <property type="entry name" value="DUF4357"/>
    <property type="match status" value="1"/>
</dbReference>
<evidence type="ECO:0000313" key="3">
    <source>
        <dbReference type="Proteomes" id="UP000541426"/>
    </source>
</evidence>
<sequence length="300" mass="32573">MSTGRSLELYFVDGRPDGMLTAEVFNWTGHVLRIPKVQLTKGLARPEARQTGVYILSGENQDGPLAYIGEAEDMASRLKDHAAKKDWWDTAVLITTAGDALHKAHVKYLESRLVEIAKTADQCYLENGNIPPRSSLNEAATANMESFLDTLQMVLPAIRLDLFQSPRRTPPPKAIDTAEETLSLILTSPAKGLTARARLVDGEVIVAAGSQMVTDWVGSRKHSVGYQKRHADLIGSDVVSLGSPLSSLRTNYAFSSLSTAAAVIPGRSSNGRTEWKLPDGRSFAEWEDAKLSAITRGAPS</sequence>
<dbReference type="AlphaFoldDB" id="A0A7W6GSU2"/>
<organism evidence="2 3">
    <name type="scientific">Sagittula marina</name>
    <dbReference type="NCBI Taxonomy" id="943940"/>
    <lineage>
        <taxon>Bacteria</taxon>
        <taxon>Pseudomonadati</taxon>
        <taxon>Pseudomonadota</taxon>
        <taxon>Alphaproteobacteria</taxon>
        <taxon>Rhodobacterales</taxon>
        <taxon>Roseobacteraceae</taxon>
        <taxon>Sagittula</taxon>
    </lineage>
</organism>